<accession>A0A8J2TP08</accession>
<dbReference type="RefSeq" id="WP_188604819.1">
    <property type="nucleotide sequence ID" value="NZ_BMIC01000001.1"/>
</dbReference>
<protein>
    <submittedName>
        <fullName evidence="2">Uncharacterized protein</fullName>
    </submittedName>
</protein>
<feature type="region of interest" description="Disordered" evidence="1">
    <location>
        <begin position="209"/>
        <end position="241"/>
    </location>
</feature>
<dbReference type="Proteomes" id="UP000598120">
    <property type="component" value="Unassembled WGS sequence"/>
</dbReference>
<evidence type="ECO:0000256" key="1">
    <source>
        <dbReference type="SAM" id="MobiDB-lite"/>
    </source>
</evidence>
<keyword evidence="3" id="KW-1185">Reference proteome</keyword>
<name>A0A8J2TP08_9FLAO</name>
<feature type="compositionally biased region" description="Basic and acidic residues" evidence="1">
    <location>
        <begin position="213"/>
        <end position="226"/>
    </location>
</feature>
<gene>
    <name evidence="2" type="ORF">GCM10011531_05620</name>
</gene>
<dbReference type="EMBL" id="BMIC01000001">
    <property type="protein sequence ID" value="GFZ78843.1"/>
    <property type="molecule type" value="Genomic_DNA"/>
</dbReference>
<comment type="caution">
    <text evidence="2">The sequence shown here is derived from an EMBL/GenBank/DDBJ whole genome shotgun (WGS) entry which is preliminary data.</text>
</comment>
<reference evidence="2 3" key="1">
    <citation type="journal article" date="2014" name="Int. J. Syst. Evol. Microbiol.">
        <title>Complete genome sequence of Corynebacterium casei LMG S-19264T (=DSM 44701T), isolated from a smear-ripened cheese.</title>
        <authorList>
            <consortium name="US DOE Joint Genome Institute (JGI-PGF)"/>
            <person name="Walter F."/>
            <person name="Albersmeier A."/>
            <person name="Kalinowski J."/>
            <person name="Ruckert C."/>
        </authorList>
    </citation>
    <scope>NUCLEOTIDE SEQUENCE [LARGE SCALE GENOMIC DNA]</scope>
    <source>
        <strain evidence="2 3">CGMCC 1.15295</strain>
    </source>
</reference>
<proteinExistence type="predicted"/>
<evidence type="ECO:0000313" key="3">
    <source>
        <dbReference type="Proteomes" id="UP000598120"/>
    </source>
</evidence>
<organism evidence="2 3">
    <name type="scientific">Aquaticitalea lipolytica</name>
    <dbReference type="NCBI Taxonomy" id="1247562"/>
    <lineage>
        <taxon>Bacteria</taxon>
        <taxon>Pseudomonadati</taxon>
        <taxon>Bacteroidota</taxon>
        <taxon>Flavobacteriia</taxon>
        <taxon>Flavobacteriales</taxon>
        <taxon>Flavobacteriaceae</taxon>
        <taxon>Aquaticitalea</taxon>
    </lineage>
</organism>
<sequence>MNKPANIELKVQLLSVILFFVLSVNFNAFAQHTFTTIKKNLNPDAVNLEHDLTVNGDSLVLKSDYLFDKIGFLNNGNRKVLQFNPPVFSAQVPVNQFPVGNYTVLVYESDRIIVFRISRLMEYDDVEVLSDVAMNDVTLVNSTEELTSEDISKIMAKVEDMSSTIVMNDVSINNDVKIESSEVDKTSDEKSIGFATSITVKEEKQKGYNITNLEREGTMTREEYRKTHARPNGKPYNNKKE</sequence>
<evidence type="ECO:0000313" key="2">
    <source>
        <dbReference type="EMBL" id="GFZ78843.1"/>
    </source>
</evidence>
<dbReference type="AlphaFoldDB" id="A0A8J2TP08"/>